<organism evidence="7 8">
    <name type="scientific">Sagittula stellata (strain ATCC 700073 / DSM 11524 / E-37)</name>
    <dbReference type="NCBI Taxonomy" id="388399"/>
    <lineage>
        <taxon>Bacteria</taxon>
        <taxon>Pseudomonadati</taxon>
        <taxon>Pseudomonadota</taxon>
        <taxon>Alphaproteobacteria</taxon>
        <taxon>Rhodobacterales</taxon>
        <taxon>Roseobacteraceae</taxon>
        <taxon>Sagittula</taxon>
    </lineage>
</organism>
<keyword evidence="2 5" id="KW-0812">Transmembrane</keyword>
<feature type="transmembrane region" description="Helical" evidence="5">
    <location>
        <begin position="245"/>
        <end position="266"/>
    </location>
</feature>
<feature type="transmembrane region" description="Helical" evidence="5">
    <location>
        <begin position="124"/>
        <end position="141"/>
    </location>
</feature>
<sequence>MTECLGPFLLLVVIGAAWGGTQPLSKIAVSEGYRHFGLIFWQTLLTGLLLAAITLLRGRSLRLKRHQWQTCAVIAVVGSVLPGITSYQAIAHLPSGVVSMLLSSVPMISLPIALALGQDSFRPVRLLGLVLGLTGVALLVLPDGGLRGDVAVFWVAVALVSSVCYASEANIVARWGTAGLDPVQVLAGASLIGAAISFPLALGTGQFIVPPWPLEAPDRALLASTALHAGAYTGYVALVGFAGSVFAAQVSYLVTLFGVTWAMLFLGEGYSSWFWAALAVMLLGMAFVQPRPKTLVPDVTLRKNASG</sequence>
<keyword evidence="3 5" id="KW-1133">Transmembrane helix</keyword>
<evidence type="ECO:0000259" key="6">
    <source>
        <dbReference type="Pfam" id="PF00892"/>
    </source>
</evidence>
<dbReference type="AlphaFoldDB" id="A3K0M5"/>
<feature type="domain" description="EamA" evidence="6">
    <location>
        <begin position="153"/>
        <end position="288"/>
    </location>
</feature>
<evidence type="ECO:0000256" key="2">
    <source>
        <dbReference type="ARBA" id="ARBA00022692"/>
    </source>
</evidence>
<evidence type="ECO:0000256" key="5">
    <source>
        <dbReference type="SAM" id="Phobius"/>
    </source>
</evidence>
<evidence type="ECO:0000313" key="7">
    <source>
        <dbReference type="EMBL" id="EBA09340.1"/>
    </source>
</evidence>
<name>A3K0M5_SAGS3</name>
<dbReference type="EMBL" id="AAYA01000003">
    <property type="protein sequence ID" value="EBA09340.1"/>
    <property type="molecule type" value="Genomic_DNA"/>
</dbReference>
<gene>
    <name evidence="7" type="ORF">SSE37_23899</name>
</gene>
<dbReference type="RefSeq" id="WP_005856940.1">
    <property type="nucleotide sequence ID" value="NZ_AAYA01000003.1"/>
</dbReference>
<keyword evidence="4 5" id="KW-0472">Membrane</keyword>
<dbReference type="InterPro" id="IPR000620">
    <property type="entry name" value="EamA_dom"/>
</dbReference>
<feature type="transmembrane region" description="Helical" evidence="5">
    <location>
        <begin position="35"/>
        <end position="56"/>
    </location>
</feature>
<dbReference type="InterPro" id="IPR050638">
    <property type="entry name" value="AA-Vitamin_Transporters"/>
</dbReference>
<dbReference type="InterPro" id="IPR037185">
    <property type="entry name" value="EmrE-like"/>
</dbReference>
<feature type="domain" description="EamA" evidence="6">
    <location>
        <begin position="9"/>
        <end position="140"/>
    </location>
</feature>
<evidence type="ECO:0000256" key="4">
    <source>
        <dbReference type="ARBA" id="ARBA00023136"/>
    </source>
</evidence>
<dbReference type="eggNOG" id="COG0697">
    <property type="taxonomic scope" value="Bacteria"/>
</dbReference>
<feature type="transmembrane region" description="Helical" evidence="5">
    <location>
        <begin position="272"/>
        <end position="288"/>
    </location>
</feature>
<feature type="transmembrane region" description="Helical" evidence="5">
    <location>
        <begin position="68"/>
        <end position="90"/>
    </location>
</feature>
<feature type="transmembrane region" description="Helical" evidence="5">
    <location>
        <begin position="96"/>
        <end position="117"/>
    </location>
</feature>
<accession>A3K0M5</accession>
<comment type="subcellular location">
    <subcellularLocation>
        <location evidence="1">Membrane</location>
        <topology evidence="1">Multi-pass membrane protein</topology>
    </subcellularLocation>
</comment>
<dbReference type="Pfam" id="PF00892">
    <property type="entry name" value="EamA"/>
    <property type="match status" value="2"/>
</dbReference>
<feature type="transmembrane region" description="Helical" evidence="5">
    <location>
        <begin position="220"/>
        <end position="238"/>
    </location>
</feature>
<dbReference type="PANTHER" id="PTHR32322">
    <property type="entry name" value="INNER MEMBRANE TRANSPORTER"/>
    <property type="match status" value="1"/>
</dbReference>
<dbReference type="SUPFAM" id="SSF103481">
    <property type="entry name" value="Multidrug resistance efflux transporter EmrE"/>
    <property type="match status" value="2"/>
</dbReference>
<feature type="transmembrane region" description="Helical" evidence="5">
    <location>
        <begin position="153"/>
        <end position="173"/>
    </location>
</feature>
<comment type="caution">
    <text evidence="7">The sequence shown here is derived from an EMBL/GenBank/DDBJ whole genome shotgun (WGS) entry which is preliminary data.</text>
</comment>
<dbReference type="GO" id="GO:0016020">
    <property type="term" value="C:membrane"/>
    <property type="evidence" value="ECO:0007669"/>
    <property type="project" value="UniProtKB-SubCell"/>
</dbReference>
<evidence type="ECO:0000256" key="3">
    <source>
        <dbReference type="ARBA" id="ARBA00022989"/>
    </source>
</evidence>
<feature type="transmembrane region" description="Helical" evidence="5">
    <location>
        <begin position="185"/>
        <end position="208"/>
    </location>
</feature>
<evidence type="ECO:0000256" key="1">
    <source>
        <dbReference type="ARBA" id="ARBA00004141"/>
    </source>
</evidence>
<protein>
    <recommendedName>
        <fullName evidence="6">EamA domain-containing protein</fullName>
    </recommendedName>
</protein>
<evidence type="ECO:0000313" key="8">
    <source>
        <dbReference type="Proteomes" id="UP000005713"/>
    </source>
</evidence>
<proteinExistence type="predicted"/>
<dbReference type="PANTHER" id="PTHR32322:SF9">
    <property type="entry name" value="AMINO-ACID METABOLITE EFFLUX PUMP-RELATED"/>
    <property type="match status" value="1"/>
</dbReference>
<reference evidence="7 8" key="1">
    <citation type="submission" date="2006-06" db="EMBL/GenBank/DDBJ databases">
        <authorList>
            <person name="Moran M.A."/>
            <person name="Ferriera S."/>
            <person name="Johnson J."/>
            <person name="Kravitz S."/>
            <person name="Beeson K."/>
            <person name="Sutton G."/>
            <person name="Rogers Y.-H."/>
            <person name="Friedman R."/>
            <person name="Frazier M."/>
            <person name="Venter J.C."/>
        </authorList>
    </citation>
    <scope>NUCLEOTIDE SEQUENCE [LARGE SCALE GENOMIC DNA]</scope>
    <source>
        <strain evidence="7 8">E-37</strain>
    </source>
</reference>
<keyword evidence="8" id="KW-1185">Reference proteome</keyword>
<dbReference type="OrthoDB" id="8688375at2"/>
<dbReference type="Proteomes" id="UP000005713">
    <property type="component" value="Unassembled WGS sequence"/>
</dbReference>